<dbReference type="EMBL" id="QZBD01001093">
    <property type="protein sequence ID" value="THX99923.1"/>
    <property type="molecule type" value="Genomic_DNA"/>
</dbReference>
<dbReference type="AlphaFoldDB" id="A0A4S9JCT8"/>
<gene>
    <name evidence="1" type="ORF">D6D01_10432</name>
</gene>
<accession>A0A4S9JCT8</accession>
<dbReference type="Proteomes" id="UP000306584">
    <property type="component" value="Unassembled WGS sequence"/>
</dbReference>
<reference evidence="1 2" key="1">
    <citation type="submission" date="2018-10" db="EMBL/GenBank/DDBJ databases">
        <title>Fifty Aureobasidium pullulans genomes reveal a recombining polyextremotolerant generalist.</title>
        <authorList>
            <person name="Gostincar C."/>
            <person name="Turk M."/>
            <person name="Zajc J."/>
            <person name="Gunde-Cimerman N."/>
        </authorList>
    </citation>
    <scope>NUCLEOTIDE SEQUENCE [LARGE SCALE GENOMIC DNA]</scope>
    <source>
        <strain evidence="1 2">EXF-6604</strain>
    </source>
</reference>
<name>A0A4S9JCT8_AURPU</name>
<organism evidence="1 2">
    <name type="scientific">Aureobasidium pullulans</name>
    <name type="common">Black yeast</name>
    <name type="synonym">Pullularia pullulans</name>
    <dbReference type="NCBI Taxonomy" id="5580"/>
    <lineage>
        <taxon>Eukaryota</taxon>
        <taxon>Fungi</taxon>
        <taxon>Dikarya</taxon>
        <taxon>Ascomycota</taxon>
        <taxon>Pezizomycotina</taxon>
        <taxon>Dothideomycetes</taxon>
        <taxon>Dothideomycetidae</taxon>
        <taxon>Dothideales</taxon>
        <taxon>Saccotheciaceae</taxon>
        <taxon>Aureobasidium</taxon>
    </lineage>
</organism>
<evidence type="ECO:0008006" key="3">
    <source>
        <dbReference type="Google" id="ProtNLM"/>
    </source>
</evidence>
<sequence length="117" mass="13325">MEIAAAILVQLRTNISRLNTYLSKINAADTDKCECGMTETVSHFLFLCPRWRNERQEMRSAHGSRYCDLSYALGGYSIHEENGKKVDGEKDRWQPNVNAVKATIEFAKATGRLQRQT</sequence>
<protein>
    <recommendedName>
        <fullName evidence="3">Reverse transcriptase zinc-binding domain-containing protein</fullName>
    </recommendedName>
</protein>
<comment type="caution">
    <text evidence="1">The sequence shown here is derived from an EMBL/GenBank/DDBJ whole genome shotgun (WGS) entry which is preliminary data.</text>
</comment>
<evidence type="ECO:0000313" key="1">
    <source>
        <dbReference type="EMBL" id="THX99923.1"/>
    </source>
</evidence>
<evidence type="ECO:0000313" key="2">
    <source>
        <dbReference type="Proteomes" id="UP000306584"/>
    </source>
</evidence>
<proteinExistence type="predicted"/>